<dbReference type="RefSeq" id="WP_045890525.1">
    <property type="nucleotide sequence ID" value="NZ_LAOF01000001.1"/>
</dbReference>
<sequence>MFESKSTTYNEPKSLKYTGSGISSIKAKASVFESQAQSNSEIKSKSVAPPKPKRGILLSDSIQHSAQGNLSVANSVEGVASSNTQEEHGTQKKELHNVLKKFSNPSQLSTLEAMFAKAGSSSSKPVNAAATGYGSSKASTSFASSNNASVKEGQAFAQTDASTSGNTRKSFVQALQQERQMPHKTKSVHELAKQLEEGGVLTQVLASSQCIKGTFLVLSRQHPIKFRMIYTRAAQLMFLT</sequence>
<reference evidence="2 3" key="1">
    <citation type="submission" date="2015-01" db="EMBL/GenBank/DDBJ databases">
        <title>Genome Sequencing of Rickettsiales.</title>
        <authorList>
            <person name="Daugherty S.C."/>
            <person name="Su Q."/>
            <person name="Abolude K."/>
            <person name="Beier-Sexton M."/>
            <person name="Carlyon J.A."/>
            <person name="Carter R."/>
            <person name="Day N.P."/>
            <person name="Dumler S.J."/>
            <person name="Dyachenko V."/>
            <person name="Godinez A."/>
            <person name="Kurtti T.J."/>
            <person name="Lichay M."/>
            <person name="Mullins K.E."/>
            <person name="Ott S."/>
            <person name="Pappas-Brown V."/>
            <person name="Paris D.H."/>
            <person name="Patel P."/>
            <person name="Richards A.L."/>
            <person name="Sadzewicz L."/>
            <person name="Sears K."/>
            <person name="Seidman D."/>
            <person name="Sengamalay N."/>
            <person name="Stenos J."/>
            <person name="Tallon L.J."/>
            <person name="Vincent G."/>
            <person name="Fraser C.M."/>
            <person name="Munderloh U."/>
            <person name="Dunning-Hotopp J.C."/>
        </authorList>
    </citation>
    <scope>NUCLEOTIDE SEQUENCE [LARGE SCALE GENOMIC DNA]</scope>
    <source>
        <strain evidence="2 3">ApWI1</strain>
    </source>
</reference>
<dbReference type="Proteomes" id="UP000033622">
    <property type="component" value="Unassembled WGS sequence"/>
</dbReference>
<dbReference type="AlphaFoldDB" id="A0A0F3PXW6"/>
<evidence type="ECO:0000313" key="3">
    <source>
        <dbReference type="Proteomes" id="UP000033622"/>
    </source>
</evidence>
<proteinExistence type="predicted"/>
<gene>
    <name evidence="2" type="ORF">APHWI1_1597</name>
</gene>
<dbReference type="EMBL" id="LAOF01000001">
    <property type="protein sequence ID" value="KJV85220.1"/>
    <property type="molecule type" value="Genomic_DNA"/>
</dbReference>
<accession>A0A0F3PXW6</accession>
<organism evidence="2 3">
    <name type="scientific">Anaplasma phagocytophilum str. ApWI1</name>
    <dbReference type="NCBI Taxonomy" id="1359155"/>
    <lineage>
        <taxon>Bacteria</taxon>
        <taxon>Pseudomonadati</taxon>
        <taxon>Pseudomonadota</taxon>
        <taxon>Alphaproteobacteria</taxon>
        <taxon>Rickettsiales</taxon>
        <taxon>Anaplasmataceae</taxon>
        <taxon>Anaplasma</taxon>
        <taxon>phagocytophilum group</taxon>
    </lineage>
</organism>
<comment type="caution">
    <text evidence="2">The sequence shown here is derived from an EMBL/GenBank/DDBJ whole genome shotgun (WGS) entry which is preliminary data.</text>
</comment>
<evidence type="ECO:0000256" key="1">
    <source>
        <dbReference type="SAM" id="MobiDB-lite"/>
    </source>
</evidence>
<name>A0A0F3PXW6_ANAPH</name>
<dbReference type="PATRIC" id="fig|1359155.3.peg.1626"/>
<feature type="region of interest" description="Disordered" evidence="1">
    <location>
        <begin position="34"/>
        <end position="55"/>
    </location>
</feature>
<evidence type="ECO:0000313" key="2">
    <source>
        <dbReference type="EMBL" id="KJV85220.1"/>
    </source>
</evidence>
<protein>
    <submittedName>
        <fullName evidence="2">Uncharacterized protein</fullName>
    </submittedName>
</protein>